<sequence length="382" mass="39758">MAGFRDQQQRSDVGWSDLGVRARRITAAAAAAALLAGGCGAYVWIKEQTPGARLAEACGGMLPVDEVLALTGTTASGFGGNDLDLSSNTYDVSPTVVEPDGLATVCQANDLSVQIESASGSRDPLGHYVFQRLDGPLPVPLPGGWSGFLVPDESGLPAYGDDYGKLGTSVLLDCPAWDRRHGSGILVTARLTDSDTADPAVRRGLVRIATGAAERAAQATGCDGDPGGRIGEVGSTNATAEHLPADRADGTCEGVTSQPWVLETAARTAPTESCVLEGSLVLRSYYGPFVRDHSEARYGEWDEATGATNFGAWGSADCGGALGDAVYMAELVEDSDRGLIDTPLTRSEHADLRTFAEASAKRHGCRPPEISTEPPVPAEPPD</sequence>
<accession>A0ABU2L0K2</accession>
<dbReference type="Proteomes" id="UP001183226">
    <property type="component" value="Unassembled WGS sequence"/>
</dbReference>
<feature type="region of interest" description="Disordered" evidence="1">
    <location>
        <begin position="357"/>
        <end position="382"/>
    </location>
</feature>
<evidence type="ECO:0000313" key="4">
    <source>
        <dbReference type="Proteomes" id="UP001183226"/>
    </source>
</evidence>
<keyword evidence="2" id="KW-0812">Transmembrane</keyword>
<gene>
    <name evidence="3" type="ORF">RM446_23185</name>
</gene>
<dbReference type="RefSeq" id="WP_311547550.1">
    <property type="nucleotide sequence ID" value="NZ_JAVREK010000034.1"/>
</dbReference>
<evidence type="ECO:0000256" key="1">
    <source>
        <dbReference type="SAM" id="MobiDB-lite"/>
    </source>
</evidence>
<reference evidence="4" key="1">
    <citation type="submission" date="2023-07" db="EMBL/GenBank/DDBJ databases">
        <title>30 novel species of actinomycetes from the DSMZ collection.</title>
        <authorList>
            <person name="Nouioui I."/>
        </authorList>
    </citation>
    <scope>NUCLEOTIDE SEQUENCE [LARGE SCALE GENOMIC DNA]</scope>
    <source>
        <strain evidence="4">DSM 45055</strain>
    </source>
</reference>
<comment type="caution">
    <text evidence="3">The sequence shown here is derived from an EMBL/GenBank/DDBJ whole genome shotgun (WGS) entry which is preliminary data.</text>
</comment>
<feature type="transmembrane region" description="Helical" evidence="2">
    <location>
        <begin position="25"/>
        <end position="45"/>
    </location>
</feature>
<proteinExistence type="predicted"/>
<dbReference type="EMBL" id="JAVREK010000034">
    <property type="protein sequence ID" value="MDT0305037.1"/>
    <property type="molecule type" value="Genomic_DNA"/>
</dbReference>
<evidence type="ECO:0000256" key="2">
    <source>
        <dbReference type="SAM" id="Phobius"/>
    </source>
</evidence>
<keyword evidence="4" id="KW-1185">Reference proteome</keyword>
<keyword evidence="2" id="KW-1133">Transmembrane helix</keyword>
<keyword evidence="2" id="KW-0472">Membrane</keyword>
<evidence type="ECO:0000313" key="3">
    <source>
        <dbReference type="EMBL" id="MDT0305037.1"/>
    </source>
</evidence>
<organism evidence="3 4">
    <name type="scientific">Streptomonospora wellingtoniae</name>
    <dbReference type="NCBI Taxonomy" id="3075544"/>
    <lineage>
        <taxon>Bacteria</taxon>
        <taxon>Bacillati</taxon>
        <taxon>Actinomycetota</taxon>
        <taxon>Actinomycetes</taxon>
        <taxon>Streptosporangiales</taxon>
        <taxon>Nocardiopsidaceae</taxon>
        <taxon>Streptomonospora</taxon>
    </lineage>
</organism>
<name>A0ABU2L0K2_9ACTN</name>
<protein>
    <submittedName>
        <fullName evidence="3">Uncharacterized protein</fullName>
    </submittedName>
</protein>